<name>A0A212LFT6_9HYPH</name>
<protein>
    <submittedName>
        <fullName evidence="2">Uncharacterized protein</fullName>
    </submittedName>
</protein>
<accession>A0A212LFT6</accession>
<gene>
    <name evidence="2" type="ORF">KL86PLE_40054</name>
</gene>
<evidence type="ECO:0000313" key="2">
    <source>
        <dbReference type="EMBL" id="SCM76249.1"/>
    </source>
</evidence>
<dbReference type="AlphaFoldDB" id="A0A212LFT6"/>
<proteinExistence type="predicted"/>
<feature type="region of interest" description="Disordered" evidence="1">
    <location>
        <begin position="73"/>
        <end position="114"/>
    </location>
</feature>
<reference evidence="2" key="1">
    <citation type="submission" date="2016-08" db="EMBL/GenBank/DDBJ databases">
        <authorList>
            <person name="Seilhamer J.J."/>
        </authorList>
    </citation>
    <scope>NUCLEOTIDE SEQUENCE</scope>
    <source>
        <strain evidence="2">86</strain>
    </source>
</reference>
<sequence>MGACAVDIAHGWRRTRDGATVLLGESVQRLLDHEVDEIARAFVTARRRPRNLAAFPGRLPERPDGACRMQNRAIALDGRRARRARPQPVGRRHRPDRHDDRHPRRGAGLPGAHRLWANCRGGHRRSGDQARAAVTHSIGLPALPAARAL</sequence>
<dbReference type="EMBL" id="FMJD01000008">
    <property type="protein sequence ID" value="SCM76249.1"/>
    <property type="molecule type" value="Genomic_DNA"/>
</dbReference>
<evidence type="ECO:0000256" key="1">
    <source>
        <dbReference type="SAM" id="MobiDB-lite"/>
    </source>
</evidence>
<organism evidence="2">
    <name type="scientific">uncultured Pleomorphomonas sp</name>
    <dbReference type="NCBI Taxonomy" id="442121"/>
    <lineage>
        <taxon>Bacteria</taxon>
        <taxon>Pseudomonadati</taxon>
        <taxon>Pseudomonadota</taxon>
        <taxon>Alphaproteobacteria</taxon>
        <taxon>Hyphomicrobiales</taxon>
        <taxon>Pleomorphomonadaceae</taxon>
        <taxon>Pleomorphomonas</taxon>
        <taxon>environmental samples</taxon>
    </lineage>
</organism>
<feature type="compositionally biased region" description="Basic residues" evidence="1">
    <location>
        <begin position="80"/>
        <end position="95"/>
    </location>
</feature>